<protein>
    <submittedName>
        <fullName evidence="2">Uncharacterized protein</fullName>
    </submittedName>
</protein>
<keyword evidence="3" id="KW-1185">Reference proteome</keyword>
<reference evidence="2" key="1">
    <citation type="submission" date="2023-10" db="EMBL/GenBank/DDBJ databases">
        <authorList>
            <person name="Chen Y."/>
            <person name="Shah S."/>
            <person name="Dougan E. K."/>
            <person name="Thang M."/>
            <person name="Chan C."/>
        </authorList>
    </citation>
    <scope>NUCLEOTIDE SEQUENCE [LARGE SCALE GENOMIC DNA]</scope>
</reference>
<comment type="caution">
    <text evidence="2">The sequence shown here is derived from an EMBL/GenBank/DDBJ whole genome shotgun (WGS) entry which is preliminary data.</text>
</comment>
<evidence type="ECO:0000313" key="3">
    <source>
        <dbReference type="Proteomes" id="UP001189429"/>
    </source>
</evidence>
<name>A0ABN9RDK8_9DINO</name>
<sequence>AYESCLDRQVQQGEEVLSEQLEQDNSFVQSVAEQLKEQYAAEVDFRTKEQLLRLRQRYSEQLQSLRQAAHRERAALSLQANALATEHSRRQAQDDINQIRYEMAQKLHPSRLPRR</sequence>
<dbReference type="Proteomes" id="UP001189429">
    <property type="component" value="Unassembled WGS sequence"/>
</dbReference>
<dbReference type="EMBL" id="CAUYUJ010006113">
    <property type="protein sequence ID" value="CAK0816161.1"/>
    <property type="molecule type" value="Genomic_DNA"/>
</dbReference>
<feature type="coiled-coil region" evidence="1">
    <location>
        <begin position="18"/>
        <end position="75"/>
    </location>
</feature>
<keyword evidence="1" id="KW-0175">Coiled coil</keyword>
<feature type="non-terminal residue" evidence="2">
    <location>
        <position position="1"/>
    </location>
</feature>
<organism evidence="2 3">
    <name type="scientific">Prorocentrum cordatum</name>
    <dbReference type="NCBI Taxonomy" id="2364126"/>
    <lineage>
        <taxon>Eukaryota</taxon>
        <taxon>Sar</taxon>
        <taxon>Alveolata</taxon>
        <taxon>Dinophyceae</taxon>
        <taxon>Prorocentrales</taxon>
        <taxon>Prorocentraceae</taxon>
        <taxon>Prorocentrum</taxon>
    </lineage>
</organism>
<gene>
    <name evidence="2" type="ORF">PCOR1329_LOCUS19206</name>
</gene>
<accession>A0ABN9RDK8</accession>
<proteinExistence type="predicted"/>
<evidence type="ECO:0000313" key="2">
    <source>
        <dbReference type="EMBL" id="CAK0816161.1"/>
    </source>
</evidence>
<evidence type="ECO:0000256" key="1">
    <source>
        <dbReference type="SAM" id="Coils"/>
    </source>
</evidence>